<dbReference type="SUPFAM" id="SSF54695">
    <property type="entry name" value="POZ domain"/>
    <property type="match status" value="1"/>
</dbReference>
<dbReference type="Proteomes" id="UP000027456">
    <property type="component" value="Unassembled WGS sequence"/>
</dbReference>
<accession>A0A074RHU6</accession>
<dbReference type="EMBL" id="AZST01002423">
    <property type="protein sequence ID" value="KEP44985.1"/>
    <property type="molecule type" value="Genomic_DNA"/>
</dbReference>
<dbReference type="InterPro" id="IPR011333">
    <property type="entry name" value="SKP1/BTB/POZ_sf"/>
</dbReference>
<dbReference type="PANTHER" id="PTHR31758">
    <property type="entry name" value="BTB/POZ DOMAIN-CONTAINING PROTEIN YLR108C"/>
    <property type="match status" value="1"/>
</dbReference>
<dbReference type="AlphaFoldDB" id="A0A074RHU6"/>
<name>A0A074RHU6_9AGAM</name>
<proteinExistence type="predicted"/>
<organism evidence="1 2">
    <name type="scientific">Rhizoctonia solani 123E</name>
    <dbReference type="NCBI Taxonomy" id="1423351"/>
    <lineage>
        <taxon>Eukaryota</taxon>
        <taxon>Fungi</taxon>
        <taxon>Dikarya</taxon>
        <taxon>Basidiomycota</taxon>
        <taxon>Agaricomycotina</taxon>
        <taxon>Agaricomycetes</taxon>
        <taxon>Cantharellales</taxon>
        <taxon>Ceratobasidiaceae</taxon>
        <taxon>Rhizoctonia</taxon>
    </lineage>
</organism>
<dbReference type="STRING" id="1423351.A0A074RHU6"/>
<dbReference type="HOGENOM" id="CLU_067638_0_0_1"/>
<comment type="caution">
    <text evidence="1">The sequence shown here is derived from an EMBL/GenBank/DDBJ whole genome shotgun (WGS) entry which is preliminary data.</text>
</comment>
<protein>
    <submittedName>
        <fullName evidence="1">Putative BTB domain protein</fullName>
    </submittedName>
</protein>
<dbReference type="Gene3D" id="3.30.710.10">
    <property type="entry name" value="Potassium Channel Kv1.1, Chain A"/>
    <property type="match status" value="1"/>
</dbReference>
<dbReference type="PANTHER" id="PTHR31758:SF2">
    <property type="entry name" value="BTB_POZ DOMAIN-CONTAINING PROTEIN YLR108C"/>
    <property type="match status" value="1"/>
</dbReference>
<dbReference type="OrthoDB" id="2370221at2759"/>
<evidence type="ECO:0000313" key="2">
    <source>
        <dbReference type="Proteomes" id="UP000027456"/>
    </source>
</evidence>
<keyword evidence="2" id="KW-1185">Reference proteome</keyword>
<evidence type="ECO:0000313" key="1">
    <source>
        <dbReference type="EMBL" id="KEP44985.1"/>
    </source>
</evidence>
<sequence length="232" mass="26806">MKKDPDYMVTIQDTNFILTKSQIEFDAPNYFTTCFLGDFEESKTLHLKLSRDPGLFRIISDYLCGYNIFPLAEQVVPARMSPQLVLTNLQIDAEFYQLDGLVEQCEALIAQKHSETGSDKRYLLLGCEYDHFPDTDVVWPLEHHIDTAVRPESRHWRTIVTGQRLGQKPLREMEFPENHTGFQGLRRIGAVERFAREMGCVDHMLVGWYHELVDLCDRSPGAHYELIVVLAL</sequence>
<reference evidence="1 2" key="1">
    <citation type="submission" date="2013-12" db="EMBL/GenBank/DDBJ databases">
        <authorList>
            <person name="Cubeta M."/>
            <person name="Pakala S."/>
            <person name="Fedorova N."/>
            <person name="Thomas E."/>
            <person name="Dean R."/>
            <person name="Jabaji S."/>
            <person name="Neate S."/>
            <person name="Toda T."/>
            <person name="Tavantzis S."/>
            <person name="Vilgalys R."/>
            <person name="Bharathan N."/>
            <person name="Pakala S."/>
            <person name="Losada L.S."/>
            <person name="Zafar N."/>
            <person name="Nierman W."/>
        </authorList>
    </citation>
    <scope>NUCLEOTIDE SEQUENCE [LARGE SCALE GENOMIC DNA]</scope>
    <source>
        <strain evidence="1 2">123E</strain>
    </source>
</reference>
<gene>
    <name evidence="1" type="ORF">V565_335480</name>
</gene>